<evidence type="ECO:0000256" key="4">
    <source>
        <dbReference type="ARBA" id="ARBA00022837"/>
    </source>
</evidence>
<feature type="compositionally biased region" description="Acidic residues" evidence="5">
    <location>
        <begin position="521"/>
        <end position="534"/>
    </location>
</feature>
<dbReference type="EMBL" id="PSPG01000009">
    <property type="protein sequence ID" value="PXF21340.1"/>
    <property type="molecule type" value="Genomic_DNA"/>
</dbReference>
<dbReference type="InterPro" id="IPR052918">
    <property type="entry name" value="Motility_Chemotaxis_Reg"/>
</dbReference>
<keyword evidence="2" id="KW-0964">Secreted</keyword>
<sequence length="671" mass="71000">MRRSVAGVLLSSLMVLSLAMPAAAQSESPPEWSAAVSAGGWWEDQITDIAVDPSSGDIFVVGAFHYDMYLGPFYLTSVQHATAGNTSDIFVAKLSGSEWKWAVSAGGEDYDWASSIAVDSSGDAYITGGFRSNNSTFDPFVLTNADHTPRVWGQSEPTSDGFVAKIDAEGSWQWAERISGNMTDEGSQVSVGPNDQIVVSGVFSSTAIQFGGGKSLTNTGSPSSTDIFVIKFDSNGTHLWDAQVMGWGNEVVTGMAIHGYGDVMLTGYFTDQAAYFTPHKAANSKTGHSEAFVARLSPSGFWSWVIAAGGGGGDEGKGIDVDSNGNSYVIGRFSSDAIEFRDADNNTSTKVVNTVQTGSTDVFVAKVDGAGNWLWAVGIEGDGTDYAGGITVVDDGAVVAGGFYSLNYVFGSTTLQHSAAAAHADMYVAGISENGTWNWAISGGMAGWPEYFALEHHDGSIHVAGSFSVGKATLGEHDMHNWDENSSFQWPDAFVATLEFPPPVPGCTDSLATNYDSNADVDDGSCEYAPDTDGDGIRDNVDTDDDGDGHTDDREEACGSDPLDPQSVPSDNDEDGFCDDLDDDDDDDGLLDDEEAAYGADPLNPDSDGDGHMDGDEVDGGYDPMDPEDFARPLCCGPTPFESLFTMGAPVIVLLFVAVLILRSRKHPENE</sequence>
<keyword evidence="6" id="KW-0812">Transmembrane</keyword>
<evidence type="ECO:0000313" key="8">
    <source>
        <dbReference type="Proteomes" id="UP000248161"/>
    </source>
</evidence>
<feature type="compositionally biased region" description="Acidic residues" evidence="5">
    <location>
        <begin position="571"/>
        <end position="596"/>
    </location>
</feature>
<gene>
    <name evidence="7" type="ORF">CXX69_04895</name>
</gene>
<accession>A0A2V3HQH7</accession>
<evidence type="ECO:0008006" key="9">
    <source>
        <dbReference type="Google" id="ProtNLM"/>
    </source>
</evidence>
<organism evidence="7 8">
    <name type="scientific">Candidatus Thalassarchaeum betae</name>
    <dbReference type="NCBI Taxonomy" id="2599289"/>
    <lineage>
        <taxon>Archaea</taxon>
        <taxon>Methanobacteriati</taxon>
        <taxon>Thermoplasmatota</taxon>
        <taxon>Candidatus Poseidoniia</taxon>
        <taxon>Candidatus Poseidoniales</taxon>
        <taxon>Candidatus Thalassarchaeaceae</taxon>
        <taxon>Candidatus Thalassarchaeum</taxon>
    </lineage>
</organism>
<proteinExistence type="predicted"/>
<dbReference type="AlphaFoldDB" id="A0A2V3HQH7"/>
<feature type="transmembrane region" description="Helical" evidence="6">
    <location>
        <begin position="644"/>
        <end position="662"/>
    </location>
</feature>
<keyword evidence="6" id="KW-1133">Transmembrane helix</keyword>
<dbReference type="Proteomes" id="UP000248161">
    <property type="component" value="Unassembled WGS sequence"/>
</dbReference>
<dbReference type="PANTHER" id="PTHR35580">
    <property type="entry name" value="CELL SURFACE GLYCOPROTEIN (S-LAYER PROTEIN)-LIKE PROTEIN"/>
    <property type="match status" value="1"/>
</dbReference>
<evidence type="ECO:0000256" key="5">
    <source>
        <dbReference type="SAM" id="MobiDB-lite"/>
    </source>
</evidence>
<evidence type="ECO:0000313" key="7">
    <source>
        <dbReference type="EMBL" id="PXF21340.1"/>
    </source>
</evidence>
<dbReference type="Pfam" id="PF18884">
    <property type="entry name" value="TSP3_bac"/>
    <property type="match status" value="2"/>
</dbReference>
<keyword evidence="6" id="KW-0472">Membrane</keyword>
<dbReference type="SUPFAM" id="SSF101898">
    <property type="entry name" value="NHL repeat"/>
    <property type="match status" value="1"/>
</dbReference>
<evidence type="ECO:0000256" key="1">
    <source>
        <dbReference type="ARBA" id="ARBA00004613"/>
    </source>
</evidence>
<dbReference type="PROSITE" id="PS00018">
    <property type="entry name" value="EF_HAND_1"/>
    <property type="match status" value="1"/>
</dbReference>
<evidence type="ECO:0000256" key="2">
    <source>
        <dbReference type="ARBA" id="ARBA00022525"/>
    </source>
</evidence>
<protein>
    <recommendedName>
        <fullName evidence="9">Cell surface protein</fullName>
    </recommendedName>
</protein>
<keyword evidence="4" id="KW-0106">Calcium</keyword>
<reference evidence="7 8" key="1">
    <citation type="journal article" date="2015" name="Nat. Commun.">
        <title>Genomic and transcriptomic evidence for scavenging of diverse organic compounds by widespread deep-sea archaea.</title>
        <authorList>
            <person name="Li M."/>
            <person name="Baker B.J."/>
            <person name="Anantharaman K."/>
            <person name="Jain S."/>
            <person name="Breier J.A."/>
            <person name="Dick G.J."/>
        </authorList>
    </citation>
    <scope>NUCLEOTIDE SEQUENCE [LARGE SCALE GENOMIC DNA]</scope>
    <source>
        <strain evidence="7">Cayman_51_deep</strain>
    </source>
</reference>
<dbReference type="InterPro" id="IPR059100">
    <property type="entry name" value="TSP3_bac"/>
</dbReference>
<comment type="caution">
    <text evidence="7">The sequence shown here is derived from an EMBL/GenBank/DDBJ whole genome shotgun (WGS) entry which is preliminary data.</text>
</comment>
<dbReference type="PANTHER" id="PTHR35580:SF1">
    <property type="entry name" value="PHYTASE-LIKE DOMAIN-CONTAINING PROTEIN"/>
    <property type="match status" value="1"/>
</dbReference>
<feature type="compositionally biased region" description="Basic and acidic residues" evidence="5">
    <location>
        <begin position="548"/>
        <end position="557"/>
    </location>
</feature>
<evidence type="ECO:0000256" key="3">
    <source>
        <dbReference type="ARBA" id="ARBA00022729"/>
    </source>
</evidence>
<keyword evidence="3" id="KW-0732">Signal</keyword>
<comment type="subcellular location">
    <subcellularLocation>
        <location evidence="1">Secreted</location>
    </subcellularLocation>
</comment>
<feature type="region of interest" description="Disordered" evidence="5">
    <location>
        <begin position="521"/>
        <end position="631"/>
    </location>
</feature>
<evidence type="ECO:0000256" key="6">
    <source>
        <dbReference type="SAM" id="Phobius"/>
    </source>
</evidence>
<dbReference type="InterPro" id="IPR018247">
    <property type="entry name" value="EF_Hand_1_Ca_BS"/>
</dbReference>
<name>A0A2V3HQH7_9ARCH</name>
<feature type="compositionally biased region" description="Acidic residues" evidence="5">
    <location>
        <begin position="616"/>
        <end position="628"/>
    </location>
</feature>